<keyword evidence="6" id="KW-0418">Kinase</keyword>
<dbReference type="PANTHER" id="PTHR32444">
    <property type="entry name" value="BULB-TYPE LECTIN DOMAIN-CONTAINING PROTEIN"/>
    <property type="match status" value="1"/>
</dbReference>
<keyword evidence="3" id="KW-0325">Glycoprotein</keyword>
<dbReference type="Pfam" id="PF01453">
    <property type="entry name" value="B_lectin"/>
    <property type="match status" value="1"/>
</dbReference>
<feature type="chain" id="PRO_5015111798" evidence="4">
    <location>
        <begin position="23"/>
        <end position="266"/>
    </location>
</feature>
<dbReference type="Gene3D" id="2.90.10.10">
    <property type="entry name" value="Bulb-type lectin domain"/>
    <property type="match status" value="1"/>
</dbReference>
<dbReference type="STRING" id="74649.A0A2P6QQ22"/>
<comment type="caution">
    <text evidence="6">The sequence shown here is derived from an EMBL/GenBank/DDBJ whole genome shotgun (WGS) entry which is preliminary data.</text>
</comment>
<dbReference type="EC" id="2.7.11.1" evidence="6"/>
<feature type="signal peptide" evidence="4">
    <location>
        <begin position="1"/>
        <end position="22"/>
    </location>
</feature>
<dbReference type="PANTHER" id="PTHR32444:SF250">
    <property type="entry name" value="NON-SPECIFIC SERINE_THREONINE PROTEIN KINASE"/>
    <property type="match status" value="1"/>
</dbReference>
<name>A0A2P6QQ22_ROSCH</name>
<dbReference type="InterPro" id="IPR001480">
    <property type="entry name" value="Bulb-type_lectin_dom"/>
</dbReference>
<evidence type="ECO:0000256" key="2">
    <source>
        <dbReference type="ARBA" id="ARBA00023157"/>
    </source>
</evidence>
<gene>
    <name evidence="6" type="ORF">RchiOBHm_Chr4g0389441</name>
</gene>
<dbReference type="GO" id="GO:0004674">
    <property type="term" value="F:protein serine/threonine kinase activity"/>
    <property type="evidence" value="ECO:0007669"/>
    <property type="project" value="UniProtKB-KW"/>
</dbReference>
<dbReference type="Proteomes" id="UP000238479">
    <property type="component" value="Chromosome 4"/>
</dbReference>
<dbReference type="InterPro" id="IPR036426">
    <property type="entry name" value="Bulb-type_lectin_dom_sf"/>
</dbReference>
<evidence type="ECO:0000313" key="6">
    <source>
        <dbReference type="EMBL" id="PRQ36257.1"/>
    </source>
</evidence>
<evidence type="ECO:0000256" key="3">
    <source>
        <dbReference type="ARBA" id="ARBA00023180"/>
    </source>
</evidence>
<protein>
    <submittedName>
        <fullName evidence="6">Putative non-specific serine/threonine protein kinase</fullName>
        <ecNumber evidence="6">2.7.11.1</ecNumber>
    </submittedName>
</protein>
<dbReference type="PROSITE" id="PS50927">
    <property type="entry name" value="BULB_LECTIN"/>
    <property type="match status" value="1"/>
</dbReference>
<keyword evidence="7" id="KW-1185">Reference proteome</keyword>
<dbReference type="AlphaFoldDB" id="A0A2P6QQ22"/>
<evidence type="ECO:0000256" key="1">
    <source>
        <dbReference type="ARBA" id="ARBA00022729"/>
    </source>
</evidence>
<dbReference type="EMBL" id="PDCK01000042">
    <property type="protein sequence ID" value="PRQ36257.1"/>
    <property type="molecule type" value="Genomic_DNA"/>
</dbReference>
<feature type="domain" description="Bulb-type lectin" evidence="5">
    <location>
        <begin position="25"/>
        <end position="145"/>
    </location>
</feature>
<keyword evidence="6" id="KW-0808">Transferase</keyword>
<reference evidence="6 7" key="1">
    <citation type="journal article" date="2018" name="Nat. Genet.">
        <title>The Rosa genome provides new insights in the design of modern roses.</title>
        <authorList>
            <person name="Bendahmane M."/>
        </authorList>
    </citation>
    <scope>NUCLEOTIDE SEQUENCE [LARGE SCALE GENOMIC DNA]</scope>
    <source>
        <strain evidence="7">cv. Old Blush</strain>
    </source>
</reference>
<keyword evidence="6" id="KW-0723">Serine/threonine-protein kinase</keyword>
<accession>A0A2P6QQ22</accession>
<keyword evidence="2" id="KW-1015">Disulfide bond</keyword>
<dbReference type="SUPFAM" id="SSF51110">
    <property type="entry name" value="alpha-D-mannose-specific plant lectins"/>
    <property type="match status" value="1"/>
</dbReference>
<keyword evidence="1 4" id="KW-0732">Signal</keyword>
<dbReference type="SMART" id="SM00108">
    <property type="entry name" value="B_lectin"/>
    <property type="match status" value="1"/>
</dbReference>
<organism evidence="6 7">
    <name type="scientific">Rosa chinensis</name>
    <name type="common">China rose</name>
    <dbReference type="NCBI Taxonomy" id="74649"/>
    <lineage>
        <taxon>Eukaryota</taxon>
        <taxon>Viridiplantae</taxon>
        <taxon>Streptophyta</taxon>
        <taxon>Embryophyta</taxon>
        <taxon>Tracheophyta</taxon>
        <taxon>Spermatophyta</taxon>
        <taxon>Magnoliopsida</taxon>
        <taxon>eudicotyledons</taxon>
        <taxon>Gunneridae</taxon>
        <taxon>Pentapetalae</taxon>
        <taxon>rosids</taxon>
        <taxon>fabids</taxon>
        <taxon>Rosales</taxon>
        <taxon>Rosaceae</taxon>
        <taxon>Rosoideae</taxon>
        <taxon>Rosoideae incertae sedis</taxon>
        <taxon>Rosa</taxon>
    </lineage>
</organism>
<evidence type="ECO:0000259" key="5">
    <source>
        <dbReference type="PROSITE" id="PS50927"/>
    </source>
</evidence>
<dbReference type="CDD" id="cd00028">
    <property type="entry name" value="B_lectin"/>
    <property type="match status" value="1"/>
</dbReference>
<proteinExistence type="predicted"/>
<dbReference type="Gramene" id="PRQ36257">
    <property type="protein sequence ID" value="PRQ36257"/>
    <property type="gene ID" value="RchiOBHm_Chr4g0389441"/>
</dbReference>
<evidence type="ECO:0000256" key="4">
    <source>
        <dbReference type="SAM" id="SignalP"/>
    </source>
</evidence>
<sequence>MQLGSVTLIFLFIFSLLPSQYGAEVYNITSSHPLSDGETLVSPGLIYELGFFSPKSSANKYLGLWHKSIFPRKYVWVANRDNPLADIDTLASLRIGSSGSLELVDGKHSSFWSTNISNCSSAVLLDNGNFVVKDVMGAVMWESFNNPSDSLLPSMLMGYDRGSGKQNFLTSWKSENDPSPGIFSAGLSAELPAQAFIWINGSTPHWRSGPWDKSKFIAVRSMQSQYVNPFTLVDNETQGTRYFSFSFDKIPGDVVFAYGDISSVNV</sequence>
<dbReference type="OMA" id="AFIWING"/>
<evidence type="ECO:0000313" key="7">
    <source>
        <dbReference type="Proteomes" id="UP000238479"/>
    </source>
</evidence>